<evidence type="ECO:0000256" key="1">
    <source>
        <dbReference type="SAM" id="Phobius"/>
    </source>
</evidence>
<proteinExistence type="predicted"/>
<gene>
    <name evidence="2" type="ORF">Acr_22g0004920</name>
</gene>
<feature type="transmembrane region" description="Helical" evidence="1">
    <location>
        <begin position="93"/>
        <end position="124"/>
    </location>
</feature>
<protein>
    <submittedName>
        <fullName evidence="2">Uncharacterized protein</fullName>
    </submittedName>
</protein>
<keyword evidence="1" id="KW-0472">Membrane</keyword>
<dbReference type="AlphaFoldDB" id="A0A7J0GK45"/>
<evidence type="ECO:0000313" key="3">
    <source>
        <dbReference type="Proteomes" id="UP000585474"/>
    </source>
</evidence>
<organism evidence="2 3">
    <name type="scientific">Actinidia rufa</name>
    <dbReference type="NCBI Taxonomy" id="165716"/>
    <lineage>
        <taxon>Eukaryota</taxon>
        <taxon>Viridiplantae</taxon>
        <taxon>Streptophyta</taxon>
        <taxon>Embryophyta</taxon>
        <taxon>Tracheophyta</taxon>
        <taxon>Spermatophyta</taxon>
        <taxon>Magnoliopsida</taxon>
        <taxon>eudicotyledons</taxon>
        <taxon>Gunneridae</taxon>
        <taxon>Pentapetalae</taxon>
        <taxon>asterids</taxon>
        <taxon>Ericales</taxon>
        <taxon>Actinidiaceae</taxon>
        <taxon>Actinidia</taxon>
    </lineage>
</organism>
<keyword evidence="1" id="KW-0812">Transmembrane</keyword>
<keyword evidence="3" id="KW-1185">Reference proteome</keyword>
<sequence>MWVAGFLSDLPSSFDGTQSQILGAKELPFLGEVFSHLSAKLLTSQLWMHLFWVFSPSMPYRLPGFGCGRPKRPSSDSPRDDHSIGRGACDSRAVVVVVGFALIATKTIALLIIVGISMTILLPIKPLFPRLML</sequence>
<evidence type="ECO:0000313" key="2">
    <source>
        <dbReference type="EMBL" id="GFZ11094.1"/>
    </source>
</evidence>
<reference evidence="2 3" key="1">
    <citation type="submission" date="2019-07" db="EMBL/GenBank/DDBJ databases">
        <title>De Novo Assembly of kiwifruit Actinidia rufa.</title>
        <authorList>
            <person name="Sugita-Konishi S."/>
            <person name="Sato K."/>
            <person name="Mori E."/>
            <person name="Abe Y."/>
            <person name="Kisaki G."/>
            <person name="Hamano K."/>
            <person name="Suezawa K."/>
            <person name="Otani M."/>
            <person name="Fukuda T."/>
            <person name="Manabe T."/>
            <person name="Gomi K."/>
            <person name="Tabuchi M."/>
            <person name="Akimitsu K."/>
            <person name="Kataoka I."/>
        </authorList>
    </citation>
    <scope>NUCLEOTIDE SEQUENCE [LARGE SCALE GENOMIC DNA]</scope>
    <source>
        <strain evidence="3">cv. Fuchu</strain>
    </source>
</reference>
<name>A0A7J0GK45_9ERIC</name>
<comment type="caution">
    <text evidence="2">The sequence shown here is derived from an EMBL/GenBank/DDBJ whole genome shotgun (WGS) entry which is preliminary data.</text>
</comment>
<dbReference type="OrthoDB" id="1737945at2759"/>
<keyword evidence="1" id="KW-1133">Transmembrane helix</keyword>
<dbReference type="EMBL" id="BJWL01000022">
    <property type="protein sequence ID" value="GFZ11094.1"/>
    <property type="molecule type" value="Genomic_DNA"/>
</dbReference>
<accession>A0A7J0GK45</accession>
<dbReference type="Proteomes" id="UP000585474">
    <property type="component" value="Unassembled WGS sequence"/>
</dbReference>